<evidence type="ECO:0000259" key="1">
    <source>
        <dbReference type="Pfam" id="PF01965"/>
    </source>
</evidence>
<dbReference type="GO" id="GO:0005737">
    <property type="term" value="C:cytoplasm"/>
    <property type="evidence" value="ECO:0007669"/>
    <property type="project" value="TreeGrafter"/>
</dbReference>
<accession>A0A9D1M9Q9</accession>
<organism evidence="2 3">
    <name type="scientific">Candidatus Gallibacteroides avistercoris</name>
    <dbReference type="NCBI Taxonomy" id="2840833"/>
    <lineage>
        <taxon>Bacteria</taxon>
        <taxon>Pseudomonadati</taxon>
        <taxon>Bacteroidota</taxon>
        <taxon>Bacteroidia</taxon>
        <taxon>Bacteroidales</taxon>
        <taxon>Bacteroidaceae</taxon>
        <taxon>Bacteroidaceae incertae sedis</taxon>
        <taxon>Candidatus Gallibacteroides</taxon>
    </lineage>
</organism>
<protein>
    <submittedName>
        <fullName evidence="2">DJ-1/PfpI family protein</fullName>
    </submittedName>
</protein>
<evidence type="ECO:0000313" key="3">
    <source>
        <dbReference type="Proteomes" id="UP000824112"/>
    </source>
</evidence>
<dbReference type="InterPro" id="IPR050325">
    <property type="entry name" value="Prot/Nucl_acid_deglycase"/>
</dbReference>
<dbReference type="InterPro" id="IPR002818">
    <property type="entry name" value="DJ-1/PfpI"/>
</dbReference>
<sequence>MKESALFLAEGFEEIEAITVIDVLRRAEIPVKTVSITPSLQVKGAHGVVVEADTTFETVTADDFDFLILPGGMPGTKHLDENKKLNDWLLAHVGRGGRVAAICAAPSVLGRLGLLKGKKATCYPGFESMLLGADFTAAPVEVDGNTVTANGPAAAIRFALSLVTAIKGESLAREIAAAMQV</sequence>
<dbReference type="PANTHER" id="PTHR48094">
    <property type="entry name" value="PROTEIN/NUCLEIC ACID DEGLYCASE DJ-1-RELATED"/>
    <property type="match status" value="1"/>
</dbReference>
<dbReference type="Pfam" id="PF01965">
    <property type="entry name" value="DJ-1_PfpI"/>
    <property type="match status" value="1"/>
</dbReference>
<dbReference type="PANTHER" id="PTHR48094:SF12">
    <property type="entry name" value="PARKINSON DISEASE PROTEIN 7 HOMOLOG"/>
    <property type="match status" value="1"/>
</dbReference>
<gene>
    <name evidence="2" type="ORF">IAB03_09800</name>
</gene>
<reference evidence="2" key="2">
    <citation type="journal article" date="2021" name="PeerJ">
        <title>Extensive microbial diversity within the chicken gut microbiome revealed by metagenomics and culture.</title>
        <authorList>
            <person name="Gilroy R."/>
            <person name="Ravi A."/>
            <person name="Getino M."/>
            <person name="Pursley I."/>
            <person name="Horton D.L."/>
            <person name="Alikhan N.F."/>
            <person name="Baker D."/>
            <person name="Gharbi K."/>
            <person name="Hall N."/>
            <person name="Watson M."/>
            <person name="Adriaenssens E.M."/>
            <person name="Foster-Nyarko E."/>
            <person name="Jarju S."/>
            <person name="Secka A."/>
            <person name="Antonio M."/>
            <person name="Oren A."/>
            <person name="Chaudhuri R.R."/>
            <person name="La Ragione R."/>
            <person name="Hildebrand F."/>
            <person name="Pallen M.J."/>
        </authorList>
    </citation>
    <scope>NUCLEOTIDE SEQUENCE</scope>
    <source>
        <strain evidence="2">CHK158-818</strain>
    </source>
</reference>
<dbReference type="InterPro" id="IPR006287">
    <property type="entry name" value="DJ-1"/>
</dbReference>
<dbReference type="EMBL" id="DVNA01000227">
    <property type="protein sequence ID" value="HIU56082.1"/>
    <property type="molecule type" value="Genomic_DNA"/>
</dbReference>
<dbReference type="Proteomes" id="UP000824112">
    <property type="component" value="Unassembled WGS sequence"/>
</dbReference>
<dbReference type="NCBIfam" id="TIGR01383">
    <property type="entry name" value="not_thiJ"/>
    <property type="match status" value="1"/>
</dbReference>
<dbReference type="AlphaFoldDB" id="A0A9D1M9Q9"/>
<proteinExistence type="predicted"/>
<feature type="domain" description="DJ-1/PfpI" evidence="1">
    <location>
        <begin position="5"/>
        <end position="164"/>
    </location>
</feature>
<name>A0A9D1M9Q9_9BACT</name>
<comment type="caution">
    <text evidence="2">The sequence shown here is derived from an EMBL/GenBank/DDBJ whole genome shotgun (WGS) entry which is preliminary data.</text>
</comment>
<dbReference type="SUPFAM" id="SSF52317">
    <property type="entry name" value="Class I glutamine amidotransferase-like"/>
    <property type="match status" value="1"/>
</dbReference>
<dbReference type="InterPro" id="IPR029062">
    <property type="entry name" value="Class_I_gatase-like"/>
</dbReference>
<evidence type="ECO:0000313" key="2">
    <source>
        <dbReference type="EMBL" id="HIU56082.1"/>
    </source>
</evidence>
<reference evidence="2" key="1">
    <citation type="submission" date="2020-10" db="EMBL/GenBank/DDBJ databases">
        <authorList>
            <person name="Gilroy R."/>
        </authorList>
    </citation>
    <scope>NUCLEOTIDE SEQUENCE</scope>
    <source>
        <strain evidence="2">CHK158-818</strain>
    </source>
</reference>
<dbReference type="Gene3D" id="3.40.50.880">
    <property type="match status" value="1"/>
</dbReference>
<dbReference type="CDD" id="cd03135">
    <property type="entry name" value="GATase1_DJ-1"/>
    <property type="match status" value="1"/>
</dbReference>